<evidence type="ECO:0000313" key="1">
    <source>
        <dbReference type="EMBL" id="KAF0750043.1"/>
    </source>
</evidence>
<comment type="caution">
    <text evidence="1">The sequence shown here is derived from an EMBL/GenBank/DDBJ whole genome shotgun (WGS) entry which is preliminary data.</text>
</comment>
<accession>A0A6G0Y6F1</accession>
<protein>
    <submittedName>
        <fullName evidence="1">Integrase catalytic domain-containing protein</fullName>
    </submittedName>
</protein>
<dbReference type="OrthoDB" id="6579277at2759"/>
<name>A0A6G0Y6F1_APHCR</name>
<sequence length="129" mass="14980">DVRNKIGNTDSIRRTIRRARRKNVPEEPIGKWKTTMGGESKEFLIYDSESENRMLIFATSRALTILSSASLWFMDGTFKCSSVFAQLYVIRAEFEDNVFTYVYAFLPNKLQTTYEEMLTNFGAFSLFIE</sequence>
<dbReference type="EMBL" id="VUJU01005873">
    <property type="protein sequence ID" value="KAF0750043.1"/>
    <property type="molecule type" value="Genomic_DNA"/>
</dbReference>
<feature type="non-terminal residue" evidence="1">
    <location>
        <position position="1"/>
    </location>
</feature>
<keyword evidence="2" id="KW-1185">Reference proteome</keyword>
<gene>
    <name evidence="1" type="ORF">FWK35_00023382</name>
</gene>
<organism evidence="1 2">
    <name type="scientific">Aphis craccivora</name>
    <name type="common">Cowpea aphid</name>
    <dbReference type="NCBI Taxonomy" id="307492"/>
    <lineage>
        <taxon>Eukaryota</taxon>
        <taxon>Metazoa</taxon>
        <taxon>Ecdysozoa</taxon>
        <taxon>Arthropoda</taxon>
        <taxon>Hexapoda</taxon>
        <taxon>Insecta</taxon>
        <taxon>Pterygota</taxon>
        <taxon>Neoptera</taxon>
        <taxon>Paraneoptera</taxon>
        <taxon>Hemiptera</taxon>
        <taxon>Sternorrhyncha</taxon>
        <taxon>Aphidomorpha</taxon>
        <taxon>Aphidoidea</taxon>
        <taxon>Aphididae</taxon>
        <taxon>Aphidini</taxon>
        <taxon>Aphis</taxon>
        <taxon>Aphis</taxon>
    </lineage>
</organism>
<dbReference type="Proteomes" id="UP000478052">
    <property type="component" value="Unassembled WGS sequence"/>
</dbReference>
<feature type="non-terminal residue" evidence="1">
    <location>
        <position position="129"/>
    </location>
</feature>
<evidence type="ECO:0000313" key="2">
    <source>
        <dbReference type="Proteomes" id="UP000478052"/>
    </source>
</evidence>
<dbReference type="AlphaFoldDB" id="A0A6G0Y6F1"/>
<proteinExistence type="predicted"/>
<reference evidence="1 2" key="1">
    <citation type="submission" date="2019-08" db="EMBL/GenBank/DDBJ databases">
        <title>Whole genome of Aphis craccivora.</title>
        <authorList>
            <person name="Voronova N.V."/>
            <person name="Shulinski R.S."/>
            <person name="Bandarenka Y.V."/>
            <person name="Zhorov D.G."/>
            <person name="Warner D."/>
        </authorList>
    </citation>
    <scope>NUCLEOTIDE SEQUENCE [LARGE SCALE GENOMIC DNA]</scope>
    <source>
        <strain evidence="1">180601</strain>
        <tissue evidence="1">Whole Body</tissue>
    </source>
</reference>